<dbReference type="EMBL" id="MOOE01000003">
    <property type="protein sequence ID" value="KAK1534779.1"/>
    <property type="molecule type" value="Genomic_DNA"/>
</dbReference>
<dbReference type="Pfam" id="PF04444">
    <property type="entry name" value="Dioxygenase_N"/>
    <property type="match status" value="1"/>
</dbReference>
<feature type="domain" description="Intradiol ring-cleavage dioxygenases" evidence="7">
    <location>
        <begin position="115"/>
        <end position="292"/>
    </location>
</feature>
<proteinExistence type="inferred from homology"/>
<evidence type="ECO:0000256" key="3">
    <source>
        <dbReference type="ARBA" id="ARBA00022723"/>
    </source>
</evidence>
<evidence type="ECO:0000313" key="9">
    <source>
        <dbReference type="EMBL" id="KAK1534779.1"/>
    </source>
</evidence>
<sequence>MGSLQNGDGQYQGLGQDFTKQVIASMGSETNPRLREILTSFIQHIHDFAREVDLTTDEWMMGVNMINWAGQMSNDRRNEGQLLCDVLGLESLVDDITNRVATKNGQPGTATAILGPFWRADTPVRPNGSTIAVKCPEDGELAFMYGQVTCSNTGKPLANASVDVWQASTNGLYEQQDADQPEHNLRGVFKTDAEGRYGFYCLRPTPYPVPGDGPAGKLLDLLHRHHFRPAHIHLIVKSGGFKSVTTQIFDEDSKYLDDDSVFAVKDGLTVKFIERKGDPKAAKELEYNIKLAADFQYAKWMLNQAQLIATVKLRAYFVPNPERKNNYFVVLPLPKEFMDQFEPAWRKLLEQQVSLIIWENEDDKKPSVFCFKPHTSYIQTLEPRPLAESVAVLFLSRPHPHEPGSRCTVVSFESRADANAARMAH</sequence>
<evidence type="ECO:0000259" key="7">
    <source>
        <dbReference type="Pfam" id="PF00775"/>
    </source>
</evidence>
<dbReference type="GO" id="GO:0009712">
    <property type="term" value="P:catechol-containing compound metabolic process"/>
    <property type="evidence" value="ECO:0007669"/>
    <property type="project" value="InterPro"/>
</dbReference>
<keyword evidence="6" id="KW-0408">Iron</keyword>
<dbReference type="GeneID" id="85335264"/>
<comment type="caution">
    <text evidence="9">The sequence shown here is derived from an EMBL/GenBank/DDBJ whole genome shotgun (WGS) entry which is preliminary data.</text>
</comment>
<evidence type="ECO:0000256" key="5">
    <source>
        <dbReference type="ARBA" id="ARBA00023002"/>
    </source>
</evidence>
<dbReference type="InterPro" id="IPR000627">
    <property type="entry name" value="Intradiol_dOase_C"/>
</dbReference>
<comment type="similarity">
    <text evidence="2">Belongs to the intradiol ring-cleavage dioxygenase family.</text>
</comment>
<dbReference type="InterPro" id="IPR015889">
    <property type="entry name" value="Intradiol_dOase_core"/>
</dbReference>
<keyword evidence="3" id="KW-0479">Metal-binding</keyword>
<gene>
    <name evidence="9" type="ORF">CCOS01_03531</name>
</gene>
<evidence type="ECO:0000256" key="2">
    <source>
        <dbReference type="ARBA" id="ARBA00007825"/>
    </source>
</evidence>
<dbReference type="SUPFAM" id="SSF49482">
    <property type="entry name" value="Aromatic compound dioxygenase"/>
    <property type="match status" value="1"/>
</dbReference>
<protein>
    <submittedName>
        <fullName evidence="9">Dioxygenase</fullName>
    </submittedName>
</protein>
<keyword evidence="10" id="KW-1185">Reference proteome</keyword>
<organism evidence="9 10">
    <name type="scientific">Colletotrichum costaricense</name>
    <dbReference type="NCBI Taxonomy" id="1209916"/>
    <lineage>
        <taxon>Eukaryota</taxon>
        <taxon>Fungi</taxon>
        <taxon>Dikarya</taxon>
        <taxon>Ascomycota</taxon>
        <taxon>Pezizomycotina</taxon>
        <taxon>Sordariomycetes</taxon>
        <taxon>Hypocreomycetidae</taxon>
        <taxon>Glomerellales</taxon>
        <taxon>Glomerellaceae</taxon>
        <taxon>Colletotrichum</taxon>
        <taxon>Colletotrichum acutatum species complex</taxon>
    </lineage>
</organism>
<comment type="cofactor">
    <cofactor evidence="1">
        <name>Fe(3+)</name>
        <dbReference type="ChEBI" id="CHEBI:29034"/>
    </cofactor>
</comment>
<feature type="domain" description="Catechol dioxygenase N-terminal" evidence="8">
    <location>
        <begin position="31"/>
        <end position="104"/>
    </location>
</feature>
<dbReference type="Gene3D" id="2.60.130.10">
    <property type="entry name" value="Aromatic compound dioxygenase"/>
    <property type="match status" value="1"/>
</dbReference>
<evidence type="ECO:0000256" key="6">
    <source>
        <dbReference type="ARBA" id="ARBA00023004"/>
    </source>
</evidence>
<dbReference type="InterPro" id="IPR007535">
    <property type="entry name" value="Catechol_dOase_N"/>
</dbReference>
<dbReference type="PANTHER" id="PTHR33711">
    <property type="entry name" value="DIOXYGENASE, PUTATIVE (AFU_ORTHOLOGUE AFUA_2G02910)-RELATED"/>
    <property type="match status" value="1"/>
</dbReference>
<evidence type="ECO:0000256" key="1">
    <source>
        <dbReference type="ARBA" id="ARBA00001965"/>
    </source>
</evidence>
<dbReference type="Pfam" id="PF00775">
    <property type="entry name" value="Dioxygenase_C"/>
    <property type="match status" value="1"/>
</dbReference>
<name>A0AAI9Z5B7_9PEZI</name>
<accession>A0AAI9Z5B7</accession>
<reference evidence="9 10" key="1">
    <citation type="submission" date="2016-10" db="EMBL/GenBank/DDBJ databases">
        <title>The genome sequence of Colletotrichum fioriniae PJ7.</title>
        <authorList>
            <person name="Baroncelli R."/>
        </authorList>
    </citation>
    <scope>NUCLEOTIDE SEQUENCE [LARGE SCALE GENOMIC DNA]</scope>
    <source>
        <strain evidence="9 10">IMI 309622</strain>
    </source>
</reference>
<evidence type="ECO:0000256" key="4">
    <source>
        <dbReference type="ARBA" id="ARBA00022964"/>
    </source>
</evidence>
<dbReference type="InterPro" id="IPR039390">
    <property type="entry name" value="1_2-HQD/HQD"/>
</dbReference>
<dbReference type="InterPro" id="IPR050770">
    <property type="entry name" value="Intradiol_RC_Dioxygenase"/>
</dbReference>
<dbReference type="GO" id="GO:0008199">
    <property type="term" value="F:ferric iron binding"/>
    <property type="evidence" value="ECO:0007669"/>
    <property type="project" value="InterPro"/>
</dbReference>
<keyword evidence="4 9" id="KW-0223">Dioxygenase</keyword>
<dbReference type="PANTHER" id="PTHR33711:SF7">
    <property type="entry name" value="INTRADIOL RING-CLEAVAGE DIOXYGENASES DOMAIN-CONTAINING PROTEIN-RELATED"/>
    <property type="match status" value="1"/>
</dbReference>
<dbReference type="GO" id="GO:0018576">
    <property type="term" value="F:catechol 1,2-dioxygenase activity"/>
    <property type="evidence" value="ECO:0007669"/>
    <property type="project" value="InterPro"/>
</dbReference>
<dbReference type="Proteomes" id="UP001240678">
    <property type="component" value="Unassembled WGS sequence"/>
</dbReference>
<evidence type="ECO:0000313" key="10">
    <source>
        <dbReference type="Proteomes" id="UP001240678"/>
    </source>
</evidence>
<evidence type="ECO:0000259" key="8">
    <source>
        <dbReference type="Pfam" id="PF04444"/>
    </source>
</evidence>
<dbReference type="RefSeq" id="XP_060317982.1">
    <property type="nucleotide sequence ID" value="XM_060451717.1"/>
</dbReference>
<dbReference type="AlphaFoldDB" id="A0AAI9Z5B7"/>
<dbReference type="CDD" id="cd03461">
    <property type="entry name" value="1_2-HQD"/>
    <property type="match status" value="1"/>
</dbReference>
<keyword evidence="5" id="KW-0560">Oxidoreductase</keyword>